<dbReference type="Proteomes" id="UP000199647">
    <property type="component" value="Unassembled WGS sequence"/>
</dbReference>
<dbReference type="AlphaFoldDB" id="A0A1H9F744"/>
<accession>A0A1H9F744</accession>
<name>A0A1H9F744_9HYPH</name>
<proteinExistence type="predicted"/>
<evidence type="ECO:0000313" key="2">
    <source>
        <dbReference type="Proteomes" id="UP000199647"/>
    </source>
</evidence>
<gene>
    <name evidence="1" type="ORF">SAMN05216548_10424</name>
</gene>
<keyword evidence="2" id="KW-1185">Reference proteome</keyword>
<dbReference type="STRING" id="1855383.SAMN05216548_10424"/>
<dbReference type="EMBL" id="FOFG01000004">
    <property type="protein sequence ID" value="SEQ33794.1"/>
    <property type="molecule type" value="Genomic_DNA"/>
</dbReference>
<dbReference type="RefSeq" id="WP_092495915.1">
    <property type="nucleotide sequence ID" value="NZ_FOFG01000004.1"/>
</dbReference>
<evidence type="ECO:0000313" key="1">
    <source>
        <dbReference type="EMBL" id="SEQ33794.1"/>
    </source>
</evidence>
<dbReference type="OrthoDB" id="8369924at2"/>
<sequence length="161" mass="18082">MSLIEKLRPSTPQERRALKSITETAIEQAGGPVSMQWATRVEAGDLTRYGKAHYAKRFVPIDVALDIDRRAPQPFILQTYAAILGFGLTRVASAATENICEIVARLVKETAEVWQSVTEGLSDGVLDRRELDCAIRELDEQMDVASRLRAHLEHLRRELPE</sequence>
<protein>
    <submittedName>
        <fullName evidence="1">Uncharacterized protein</fullName>
    </submittedName>
</protein>
<organism evidence="1 2">
    <name type="scientific">Faunimonas pinastri</name>
    <dbReference type="NCBI Taxonomy" id="1855383"/>
    <lineage>
        <taxon>Bacteria</taxon>
        <taxon>Pseudomonadati</taxon>
        <taxon>Pseudomonadota</taxon>
        <taxon>Alphaproteobacteria</taxon>
        <taxon>Hyphomicrobiales</taxon>
        <taxon>Afifellaceae</taxon>
        <taxon>Faunimonas</taxon>
    </lineage>
</organism>
<reference evidence="1 2" key="1">
    <citation type="submission" date="2016-10" db="EMBL/GenBank/DDBJ databases">
        <authorList>
            <person name="de Groot N.N."/>
        </authorList>
    </citation>
    <scope>NUCLEOTIDE SEQUENCE [LARGE SCALE GENOMIC DNA]</scope>
    <source>
        <strain evidence="1 2">A52C2</strain>
    </source>
</reference>